<keyword evidence="3" id="KW-0391">Immunity</keyword>
<dbReference type="PANTHER" id="PTHR19944">
    <property type="entry name" value="MHC CLASS II-RELATED"/>
    <property type="match status" value="1"/>
</dbReference>
<evidence type="ECO:0000256" key="2">
    <source>
        <dbReference type="ARBA" id="ARBA00022692"/>
    </source>
</evidence>
<evidence type="ECO:0000256" key="6">
    <source>
        <dbReference type="ARBA" id="ARBA00023136"/>
    </source>
</evidence>
<dbReference type="GO" id="GO:0042613">
    <property type="term" value="C:MHC class II protein complex"/>
    <property type="evidence" value="ECO:0007669"/>
    <property type="project" value="UniProtKB-KW"/>
</dbReference>
<keyword evidence="8" id="KW-0325">Glycoprotein</keyword>
<dbReference type="AlphaFoldDB" id="A0A7L3MB14"/>
<sequence length="98" mass="11526">PPDLCPAHPGVFQKMVKHECHFINGTEKVRYKERQFYNRLEELRFDSDVGQYEGFTPAGEMKAKGANSDPEWMESKRAEVDRLCRHNYEVFSPFSVER</sequence>
<evidence type="ECO:0000256" key="7">
    <source>
        <dbReference type="ARBA" id="ARBA00023157"/>
    </source>
</evidence>
<evidence type="ECO:0000256" key="5">
    <source>
        <dbReference type="ARBA" id="ARBA00023130"/>
    </source>
</evidence>
<keyword evidence="5" id="KW-1064">Adaptive immunity</keyword>
<keyword evidence="4" id="KW-1133">Transmembrane helix</keyword>
<dbReference type="OrthoDB" id="10043043at2759"/>
<comment type="subcellular location">
    <subcellularLocation>
        <location evidence="1">Membrane</location>
        <topology evidence="1">Single-pass type I membrane protein</topology>
    </subcellularLocation>
</comment>
<evidence type="ECO:0000313" key="11">
    <source>
        <dbReference type="EMBL" id="NXU63749.1"/>
    </source>
</evidence>
<dbReference type="InterPro" id="IPR050160">
    <property type="entry name" value="MHC/Immunoglobulin"/>
</dbReference>
<dbReference type="Gene3D" id="3.10.320.10">
    <property type="entry name" value="Class II Histocompatibility Antigen, M Beta Chain, Chain B, domain 1"/>
    <property type="match status" value="1"/>
</dbReference>
<dbReference type="InterPro" id="IPR014745">
    <property type="entry name" value="MHC_II_a/b_N"/>
</dbReference>
<evidence type="ECO:0000259" key="10">
    <source>
        <dbReference type="SMART" id="SM00921"/>
    </source>
</evidence>
<gene>
    <name evidence="11" type="primary">H2eb1_0</name>
    <name evidence="11" type="ORF">HORVUL_R10836</name>
</gene>
<name>A0A7L3MB14_9PASS</name>
<dbReference type="EMBL" id="VZUA01059952">
    <property type="protein sequence ID" value="NXU63749.1"/>
    <property type="molecule type" value="Genomic_DNA"/>
</dbReference>
<proteinExistence type="predicted"/>
<keyword evidence="7" id="KW-1015">Disulfide bond</keyword>
<evidence type="ECO:0000256" key="4">
    <source>
        <dbReference type="ARBA" id="ARBA00022989"/>
    </source>
</evidence>
<accession>A0A7L3MB14</accession>
<protein>
    <submittedName>
        <fullName evidence="11">HB21 protein</fullName>
    </submittedName>
</protein>
<reference evidence="11 12" key="1">
    <citation type="submission" date="2019-09" db="EMBL/GenBank/DDBJ databases">
        <title>Bird 10,000 Genomes (B10K) Project - Family phase.</title>
        <authorList>
            <person name="Zhang G."/>
        </authorList>
    </citation>
    <scope>NUCLEOTIDE SEQUENCE [LARGE SCALE GENOMIC DNA]</scope>
    <source>
        <strain evidence="11">B10K-DU-029-69</strain>
        <tissue evidence="11">Muscle</tissue>
    </source>
</reference>
<feature type="domain" description="MHC class II beta chain N-terminal" evidence="10">
    <location>
        <begin position="18"/>
        <end position="92"/>
    </location>
</feature>
<dbReference type="GO" id="GO:0002504">
    <property type="term" value="P:antigen processing and presentation of peptide or polysaccharide antigen via MHC class II"/>
    <property type="evidence" value="ECO:0007669"/>
    <property type="project" value="UniProtKB-KW"/>
</dbReference>
<keyword evidence="2" id="KW-0812">Transmembrane</keyword>
<dbReference type="SMART" id="SM00921">
    <property type="entry name" value="MHC_II_beta"/>
    <property type="match status" value="1"/>
</dbReference>
<organism evidence="11 12">
    <name type="scientific">Horornis vulcanius</name>
    <dbReference type="NCBI Taxonomy" id="2585811"/>
    <lineage>
        <taxon>Eukaryota</taxon>
        <taxon>Metazoa</taxon>
        <taxon>Chordata</taxon>
        <taxon>Craniata</taxon>
        <taxon>Vertebrata</taxon>
        <taxon>Euteleostomi</taxon>
        <taxon>Archelosauria</taxon>
        <taxon>Archosauria</taxon>
        <taxon>Dinosauria</taxon>
        <taxon>Saurischia</taxon>
        <taxon>Theropoda</taxon>
        <taxon>Coelurosauria</taxon>
        <taxon>Aves</taxon>
        <taxon>Neognathae</taxon>
        <taxon>Neoaves</taxon>
        <taxon>Telluraves</taxon>
        <taxon>Australaves</taxon>
        <taxon>Passeriformes</taxon>
        <taxon>Sylvioidea</taxon>
        <taxon>Scotocercidae</taxon>
        <taxon>Horornis</taxon>
    </lineage>
</organism>
<evidence type="ECO:0000256" key="9">
    <source>
        <dbReference type="ARBA" id="ARBA00023182"/>
    </source>
</evidence>
<keyword evidence="9" id="KW-0491">MHC II</keyword>
<dbReference type="PANTHER" id="PTHR19944:SF99">
    <property type="entry name" value="HLA CLASS II HISTOCOMPATIBILITY ANTIGEN, DRB1 BETA CHAIN"/>
    <property type="match status" value="1"/>
</dbReference>
<feature type="non-terminal residue" evidence="11">
    <location>
        <position position="98"/>
    </location>
</feature>
<dbReference type="FunFam" id="3.10.320.10:FF:000001">
    <property type="entry name" value="HLA class II histocompatibility antigen, DRB1-1 beta chain"/>
    <property type="match status" value="1"/>
</dbReference>
<comment type="caution">
    <text evidence="11">The sequence shown here is derived from an EMBL/GenBank/DDBJ whole genome shotgun (WGS) entry which is preliminary data.</text>
</comment>
<dbReference type="Proteomes" id="UP000558460">
    <property type="component" value="Unassembled WGS sequence"/>
</dbReference>
<dbReference type="InterPro" id="IPR011162">
    <property type="entry name" value="MHC_I/II-like_Ag-recog"/>
</dbReference>
<evidence type="ECO:0000256" key="8">
    <source>
        <dbReference type="ARBA" id="ARBA00023180"/>
    </source>
</evidence>
<dbReference type="SUPFAM" id="SSF54452">
    <property type="entry name" value="MHC antigen-recognition domain"/>
    <property type="match status" value="1"/>
</dbReference>
<evidence type="ECO:0000256" key="1">
    <source>
        <dbReference type="ARBA" id="ARBA00004479"/>
    </source>
</evidence>
<dbReference type="Pfam" id="PF00969">
    <property type="entry name" value="MHC_II_beta"/>
    <property type="match status" value="1"/>
</dbReference>
<keyword evidence="6" id="KW-0472">Membrane</keyword>
<evidence type="ECO:0000313" key="12">
    <source>
        <dbReference type="Proteomes" id="UP000558460"/>
    </source>
</evidence>
<dbReference type="InterPro" id="IPR000353">
    <property type="entry name" value="MHC_II_b_N"/>
</dbReference>
<keyword evidence="12" id="KW-1185">Reference proteome</keyword>
<feature type="non-terminal residue" evidence="11">
    <location>
        <position position="1"/>
    </location>
</feature>
<evidence type="ECO:0000256" key="3">
    <source>
        <dbReference type="ARBA" id="ARBA00022859"/>
    </source>
</evidence>
<dbReference type="GO" id="GO:0002250">
    <property type="term" value="P:adaptive immune response"/>
    <property type="evidence" value="ECO:0007669"/>
    <property type="project" value="UniProtKB-KW"/>
</dbReference>